<dbReference type="Proteomes" id="UP000237246">
    <property type="component" value="Unassembled WGS sequence"/>
</dbReference>
<keyword evidence="3" id="KW-1185">Reference proteome</keyword>
<dbReference type="PANTHER" id="PTHR31475:SF3">
    <property type="entry name" value="UPF0462 PROTEIN C4ORF33"/>
    <property type="match status" value="1"/>
</dbReference>
<protein>
    <submittedName>
        <fullName evidence="2">Uncharacterized protein</fullName>
    </submittedName>
</protein>
<organism evidence="2 3">
    <name type="scientific">Bambusicola thoracicus</name>
    <name type="common">Chinese bamboo-partridge</name>
    <name type="synonym">Perdix thoracica</name>
    <dbReference type="NCBI Taxonomy" id="9083"/>
    <lineage>
        <taxon>Eukaryota</taxon>
        <taxon>Metazoa</taxon>
        <taxon>Chordata</taxon>
        <taxon>Craniata</taxon>
        <taxon>Vertebrata</taxon>
        <taxon>Euteleostomi</taxon>
        <taxon>Archelosauria</taxon>
        <taxon>Archosauria</taxon>
        <taxon>Dinosauria</taxon>
        <taxon>Saurischia</taxon>
        <taxon>Theropoda</taxon>
        <taxon>Coelurosauria</taxon>
        <taxon>Aves</taxon>
        <taxon>Neognathae</taxon>
        <taxon>Galloanserae</taxon>
        <taxon>Galliformes</taxon>
        <taxon>Phasianidae</taxon>
        <taxon>Perdicinae</taxon>
        <taxon>Bambusicola</taxon>
    </lineage>
</organism>
<proteinExistence type="inferred from homology"/>
<sequence length="243" mass="27469">MLHAAEELCQHLTYTVFPIEALGQSVLLRSMEELNALTVGVGMIYGCCDGNFLSYLMQNIKMELRIEHTWDGLPVSRDPVTTVLKSYNAGLLMPLSAPFFNDPPGPVGVLGKPLRKLWDYEVVEAFFLSDRAEKDLEVQLCPCVRKGAGTASLRIQCDQNRNKTEGKNSSPLELFNTFSVFAIHGLGEQRKYDALLAVPQHKLREGQKHNFHRLEFFQELNLKEVMGEDWKQPESDILKSQAN</sequence>
<name>A0A2P4SVZ8_BAMTH</name>
<evidence type="ECO:0000313" key="3">
    <source>
        <dbReference type="Proteomes" id="UP000237246"/>
    </source>
</evidence>
<comment type="similarity">
    <text evidence="1">Belongs to the UPF0462 family.</text>
</comment>
<evidence type="ECO:0000256" key="1">
    <source>
        <dbReference type="ARBA" id="ARBA00038085"/>
    </source>
</evidence>
<comment type="caution">
    <text evidence="2">The sequence shown here is derived from an EMBL/GenBank/DDBJ whole genome shotgun (WGS) entry which is preliminary data.</text>
</comment>
<dbReference type="AlphaFoldDB" id="A0A2P4SVZ8"/>
<dbReference type="OrthoDB" id="10056816at2759"/>
<reference evidence="2 3" key="1">
    <citation type="submission" date="2018-01" db="EMBL/GenBank/DDBJ databases">
        <title>Comparison of the Chinese Bamboo Partridge and Red Junglefowl genome sequences highlights the importance of demography in genome evolution.</title>
        <authorList>
            <person name="Tiley G.P."/>
            <person name="Kimball R.T."/>
            <person name="Braun E.L."/>
            <person name="Burleigh J.G."/>
        </authorList>
    </citation>
    <scope>NUCLEOTIDE SEQUENCE [LARGE SCALE GENOMIC DNA]</scope>
    <source>
        <strain evidence="2">RTK389</strain>
        <tissue evidence="2">Blood</tissue>
    </source>
</reference>
<accession>A0A2P4SVZ8</accession>
<dbReference type="PANTHER" id="PTHR31475">
    <property type="entry name" value="UPF0462 PROTEIN"/>
    <property type="match status" value="1"/>
</dbReference>
<dbReference type="EMBL" id="PPHD01020078">
    <property type="protein sequence ID" value="POI28263.1"/>
    <property type="molecule type" value="Genomic_DNA"/>
</dbReference>
<gene>
    <name evidence="2" type="ORF">CIB84_007987</name>
</gene>
<evidence type="ECO:0000313" key="2">
    <source>
        <dbReference type="EMBL" id="POI28263.1"/>
    </source>
</evidence>